<dbReference type="Proteomes" id="UP000603602">
    <property type="component" value="Unassembled WGS sequence"/>
</dbReference>
<feature type="transmembrane region" description="Helical" evidence="1">
    <location>
        <begin position="213"/>
        <end position="244"/>
    </location>
</feature>
<dbReference type="InterPro" id="IPR018692">
    <property type="entry name" value="DUF2189"/>
</dbReference>
<proteinExistence type="predicted"/>
<protein>
    <submittedName>
        <fullName evidence="2">DUF2189 domain-containing protein</fullName>
    </submittedName>
</protein>
<sequence length="257" mass="28256">MDHSYHPLDHHFQLPHVHHVDAGRPLQWLRMGWDDLRANPLASLTHGAILAVIGYLILAYAANMPYLFTAAISGFLLIGPLAAAGLYEISHRREAGERIGWAESMRGLGRHRESLFYCGIMLAFMLIAWERVSAILFALLYTGNVPEVSNLMRDVFLNGEQLQFTVTWLAAGGVMAALVFSLMVIAIPMLMARDTDIATAMMTSLRAVSGSPAAMALWAAIIVLAMAIGFATMMIGMVVLLPLLGHATWHAYRELID</sequence>
<name>A0ABR9B550_9RHOO</name>
<feature type="transmembrane region" description="Helical" evidence="1">
    <location>
        <begin position="41"/>
        <end position="61"/>
    </location>
</feature>
<keyword evidence="1" id="KW-1133">Transmembrane helix</keyword>
<accession>A0ABR9B550</accession>
<keyword evidence="1" id="KW-0472">Membrane</keyword>
<evidence type="ECO:0000256" key="1">
    <source>
        <dbReference type="SAM" id="Phobius"/>
    </source>
</evidence>
<reference evidence="3" key="1">
    <citation type="submission" date="2023-07" db="EMBL/GenBank/DDBJ databases">
        <title>Thauera sp. CAU 1555 isolated from sand of Yaerae Beach.</title>
        <authorList>
            <person name="Kim W."/>
        </authorList>
    </citation>
    <scope>NUCLEOTIDE SEQUENCE [LARGE SCALE GENOMIC DNA]</scope>
    <source>
        <strain evidence="3">CAU 1555</strain>
    </source>
</reference>
<organism evidence="2 3">
    <name type="scientific">Thauera sedimentorum</name>
    <dbReference type="NCBI Taxonomy" id="2767595"/>
    <lineage>
        <taxon>Bacteria</taxon>
        <taxon>Pseudomonadati</taxon>
        <taxon>Pseudomonadota</taxon>
        <taxon>Betaproteobacteria</taxon>
        <taxon>Rhodocyclales</taxon>
        <taxon>Zoogloeaceae</taxon>
        <taxon>Thauera</taxon>
    </lineage>
</organism>
<feature type="transmembrane region" description="Helical" evidence="1">
    <location>
        <begin position="67"/>
        <end position="89"/>
    </location>
</feature>
<feature type="transmembrane region" description="Helical" evidence="1">
    <location>
        <begin position="115"/>
        <end position="142"/>
    </location>
</feature>
<evidence type="ECO:0000313" key="2">
    <source>
        <dbReference type="EMBL" id="MBD8501504.1"/>
    </source>
</evidence>
<feature type="transmembrane region" description="Helical" evidence="1">
    <location>
        <begin position="162"/>
        <end position="192"/>
    </location>
</feature>
<dbReference type="Pfam" id="PF09955">
    <property type="entry name" value="DUF2189"/>
    <property type="match status" value="1"/>
</dbReference>
<keyword evidence="1" id="KW-0812">Transmembrane</keyword>
<dbReference type="RefSeq" id="WP_187716356.1">
    <property type="nucleotide sequence ID" value="NZ_JACTAH010000001.1"/>
</dbReference>
<gene>
    <name evidence="2" type="ORF">IFO67_01255</name>
</gene>
<dbReference type="EMBL" id="JACYTO010000001">
    <property type="protein sequence ID" value="MBD8501504.1"/>
    <property type="molecule type" value="Genomic_DNA"/>
</dbReference>
<comment type="caution">
    <text evidence="2">The sequence shown here is derived from an EMBL/GenBank/DDBJ whole genome shotgun (WGS) entry which is preliminary data.</text>
</comment>
<evidence type="ECO:0000313" key="3">
    <source>
        <dbReference type="Proteomes" id="UP000603602"/>
    </source>
</evidence>
<keyword evidence="3" id="KW-1185">Reference proteome</keyword>